<dbReference type="InterPro" id="IPR041528">
    <property type="entry name" value="Cas6b_N"/>
</dbReference>
<dbReference type="AlphaFoldDB" id="A0A811T5G8"/>
<dbReference type="Pfam" id="PF17955">
    <property type="entry name" value="Cas6b_N"/>
    <property type="match status" value="1"/>
</dbReference>
<feature type="domain" description="Cas6b N-terminal" evidence="2">
    <location>
        <begin position="1"/>
        <end position="103"/>
    </location>
</feature>
<gene>
    <name evidence="3" type="ORF">DIAAKJNI_00307</name>
</gene>
<proteinExistence type="predicted"/>
<dbReference type="InterPro" id="IPR020209">
    <property type="entry name" value="Cas6b_C"/>
</dbReference>
<feature type="domain" description="Cas6b C-terminal" evidence="1">
    <location>
        <begin position="107"/>
        <end position="216"/>
    </location>
</feature>
<sequence>MPLTTLTLTLASTRPITQSASKLRGFFATKFTEYELLHQHVDAGKLIYRYPKVQYKIIDGTPMVIGINEGAEVLKDIYDQYNQIKLGDNTYEIVERCVTLRKEDFGIIDNIMSYRFVTPWLALNQKNYERYMKSDRIEQRDQLRRTLTGNILSMAKGLDYVVASQILLDIGKVQHKRYIVKGVNMLGVECEFMVNFAIPDYLGLGKSVSRGFGAVVGMRGTKALY</sequence>
<name>A0A811T5G8_9EURY</name>
<comment type="caution">
    <text evidence="3">The sequence shown here is derived from an EMBL/GenBank/DDBJ whole genome shotgun (WGS) entry which is preliminary data.</text>
</comment>
<evidence type="ECO:0008006" key="5">
    <source>
        <dbReference type="Google" id="ProtNLM"/>
    </source>
</evidence>
<dbReference type="EMBL" id="CAJHIQ010000013">
    <property type="protein sequence ID" value="CAD6492474.1"/>
    <property type="molecule type" value="Genomic_DNA"/>
</dbReference>
<reference evidence="3" key="1">
    <citation type="submission" date="2020-10" db="EMBL/GenBank/DDBJ databases">
        <authorList>
            <person name="Hahn C.J."/>
            <person name="Laso-Perez R."/>
            <person name="Vulcano F."/>
            <person name="Vaziourakis K.-M."/>
            <person name="Stokke R."/>
            <person name="Steen I.H."/>
            <person name="Teske A."/>
            <person name="Boetius A."/>
            <person name="Liebeke M."/>
            <person name="Amann R."/>
            <person name="Knittel K."/>
        </authorList>
    </citation>
    <scope>NUCLEOTIDE SEQUENCE</scope>
    <source>
        <strain evidence="3">Gfbio:e3339647-f889-4370-9287-4fb5cb688e4c:AG392M11_GoMArc1</strain>
    </source>
</reference>
<accession>A0A811T5G8</accession>
<organism evidence="3 4">
    <name type="scientific">Candidatus Argoarchaeum ethanivorans</name>
    <dbReference type="NCBI Taxonomy" id="2608793"/>
    <lineage>
        <taxon>Archaea</taxon>
        <taxon>Methanobacteriati</taxon>
        <taxon>Methanobacteriota</taxon>
        <taxon>Stenosarchaea group</taxon>
        <taxon>Methanomicrobia</taxon>
        <taxon>Methanosarcinales</taxon>
        <taxon>Methanosarcinales incertae sedis</taxon>
        <taxon>GOM Arc I cluster</taxon>
        <taxon>Candidatus Argoarchaeum</taxon>
    </lineage>
</organism>
<evidence type="ECO:0000313" key="4">
    <source>
        <dbReference type="Proteomes" id="UP000639006"/>
    </source>
</evidence>
<evidence type="ECO:0000259" key="1">
    <source>
        <dbReference type="Pfam" id="PF17262"/>
    </source>
</evidence>
<dbReference type="Proteomes" id="UP000639006">
    <property type="component" value="Unassembled WGS sequence"/>
</dbReference>
<evidence type="ECO:0000313" key="3">
    <source>
        <dbReference type="EMBL" id="CAD6492474.1"/>
    </source>
</evidence>
<dbReference type="Pfam" id="PF17262">
    <property type="entry name" value="Cas6b_C"/>
    <property type="match status" value="1"/>
</dbReference>
<protein>
    <recommendedName>
        <fullName evidence="5">DNA repair protein</fullName>
    </recommendedName>
</protein>
<evidence type="ECO:0000259" key="2">
    <source>
        <dbReference type="Pfam" id="PF17955"/>
    </source>
</evidence>